<dbReference type="AlphaFoldDB" id="A0A840PWX2"/>
<dbReference type="Proteomes" id="UP000557217">
    <property type="component" value="Unassembled WGS sequence"/>
</dbReference>
<dbReference type="PANTHER" id="PTHR34351:SF2">
    <property type="entry name" value="DUF58 DOMAIN-CONTAINING PROTEIN"/>
    <property type="match status" value="1"/>
</dbReference>
<protein>
    <submittedName>
        <fullName evidence="3">Uncharacterized protein (DUF58 family)</fullName>
    </submittedName>
</protein>
<dbReference type="EMBL" id="JACHGZ010000016">
    <property type="protein sequence ID" value="MBB5149211.1"/>
    <property type="molecule type" value="Genomic_DNA"/>
</dbReference>
<feature type="domain" description="DUF58" evidence="2">
    <location>
        <begin position="205"/>
        <end position="291"/>
    </location>
</feature>
<accession>A0A840PWX2</accession>
<evidence type="ECO:0000313" key="3">
    <source>
        <dbReference type="EMBL" id="MBB5149211.1"/>
    </source>
</evidence>
<keyword evidence="1" id="KW-1133">Transmembrane helix</keyword>
<gene>
    <name evidence="3" type="ORF">HNR36_001599</name>
</gene>
<proteinExistence type="predicted"/>
<dbReference type="RefSeq" id="WP_168412407.1">
    <property type="nucleotide sequence ID" value="NZ_JAAXPW010000017.1"/>
</dbReference>
<dbReference type="InterPro" id="IPR002881">
    <property type="entry name" value="DUF58"/>
</dbReference>
<sequence>MSYWNRIFSKIGRFIVNILLILITFSYAMFQGGFVSWFLFYTLIPFLLYSLVLNFIPVRIEEVKREIHPTKLVRGDGASVTIHFKNKTWFPLAFVTVREIGLKDDIVAKSKGCSNIFFAGFKRSFHWTYEIPELERGVIEFSTLQFTFTDFFGWTVRHKFVDVKQKVIVYPKITEMKYRQFQRHIDQGGVLAPFAFLKDTTLVSSVRNYQAGDRFSWIHWKSFAKDETLRTKDFEVQQSHEVMLVLDATVKRHFEEVVELAASVLQTIVKNHGEVSFFIAGDEQVFYPQLKQSQFGNIMKQLSLVEAIDSKNIEWILTREGKTLDSFMLLFTGELTESLRNFFMNHSKKTKGIICFVLSSQQEIGQAREEFFNVTIIPITKERFSDVFTEVIKP</sequence>
<feature type="transmembrane region" description="Helical" evidence="1">
    <location>
        <begin position="36"/>
        <end position="56"/>
    </location>
</feature>
<feature type="transmembrane region" description="Helical" evidence="1">
    <location>
        <begin position="12"/>
        <end position="30"/>
    </location>
</feature>
<evidence type="ECO:0000256" key="1">
    <source>
        <dbReference type="SAM" id="Phobius"/>
    </source>
</evidence>
<name>A0A840PWX2_URETH</name>
<comment type="caution">
    <text evidence="3">The sequence shown here is derived from an EMBL/GenBank/DDBJ whole genome shotgun (WGS) entry which is preliminary data.</text>
</comment>
<dbReference type="Pfam" id="PF01882">
    <property type="entry name" value="DUF58"/>
    <property type="match status" value="1"/>
</dbReference>
<evidence type="ECO:0000313" key="4">
    <source>
        <dbReference type="Proteomes" id="UP000557217"/>
    </source>
</evidence>
<keyword evidence="4" id="KW-1185">Reference proteome</keyword>
<evidence type="ECO:0000259" key="2">
    <source>
        <dbReference type="Pfam" id="PF01882"/>
    </source>
</evidence>
<keyword evidence="1" id="KW-0472">Membrane</keyword>
<keyword evidence="1" id="KW-0812">Transmembrane</keyword>
<organism evidence="3 4">
    <name type="scientific">Ureibacillus thermosphaericus</name>
    <dbReference type="NCBI Taxonomy" id="51173"/>
    <lineage>
        <taxon>Bacteria</taxon>
        <taxon>Bacillati</taxon>
        <taxon>Bacillota</taxon>
        <taxon>Bacilli</taxon>
        <taxon>Bacillales</taxon>
        <taxon>Caryophanaceae</taxon>
        <taxon>Ureibacillus</taxon>
    </lineage>
</organism>
<dbReference type="PANTHER" id="PTHR34351">
    <property type="entry name" value="SLR1927 PROTEIN-RELATED"/>
    <property type="match status" value="1"/>
</dbReference>
<reference evidence="3 4" key="1">
    <citation type="submission" date="2020-08" db="EMBL/GenBank/DDBJ databases">
        <title>Genomic Encyclopedia of Type Strains, Phase IV (KMG-IV): sequencing the most valuable type-strain genomes for metagenomic binning, comparative biology and taxonomic classification.</title>
        <authorList>
            <person name="Goeker M."/>
        </authorList>
    </citation>
    <scope>NUCLEOTIDE SEQUENCE [LARGE SCALE GENOMIC DNA]</scope>
    <source>
        <strain evidence="3 4">DSM 10633</strain>
    </source>
</reference>